<keyword evidence="4" id="KW-1185">Reference proteome</keyword>
<evidence type="ECO:0000313" key="4">
    <source>
        <dbReference type="Proteomes" id="UP000316921"/>
    </source>
</evidence>
<dbReference type="EMBL" id="CP036287">
    <property type="protein sequence ID" value="QDU66773.1"/>
    <property type="molecule type" value="Genomic_DNA"/>
</dbReference>
<keyword evidence="2" id="KW-0812">Transmembrane</keyword>
<evidence type="ECO:0000313" key="3">
    <source>
        <dbReference type="EMBL" id="QDU66773.1"/>
    </source>
</evidence>
<name>A0A518BIJ8_9BACT</name>
<feature type="transmembrane region" description="Helical" evidence="2">
    <location>
        <begin position="21"/>
        <end position="40"/>
    </location>
</feature>
<dbReference type="RefSeq" id="WP_145064582.1">
    <property type="nucleotide sequence ID" value="NZ_CP036287.1"/>
</dbReference>
<feature type="region of interest" description="Disordered" evidence="1">
    <location>
        <begin position="67"/>
        <end position="93"/>
    </location>
</feature>
<evidence type="ECO:0000256" key="1">
    <source>
        <dbReference type="SAM" id="MobiDB-lite"/>
    </source>
</evidence>
<organism evidence="3 4">
    <name type="scientific">Engelhardtia mirabilis</name>
    <dbReference type="NCBI Taxonomy" id="2528011"/>
    <lineage>
        <taxon>Bacteria</taxon>
        <taxon>Pseudomonadati</taxon>
        <taxon>Planctomycetota</taxon>
        <taxon>Planctomycetia</taxon>
        <taxon>Planctomycetia incertae sedis</taxon>
        <taxon>Engelhardtia</taxon>
    </lineage>
</organism>
<accession>A0A518BIJ8</accession>
<sequence length="93" mass="10151">MSSTSAHDGPKVMDTTWRRRLLIIDAVLIAGLGWLLWTVYSGKQAWDEAEAAQAAAAKESNLRGFREADDFSISGERPSGDGELELETPADNE</sequence>
<reference evidence="3 4" key="1">
    <citation type="submission" date="2019-02" db="EMBL/GenBank/DDBJ databases">
        <title>Deep-cultivation of Planctomycetes and their phenomic and genomic characterization uncovers novel biology.</title>
        <authorList>
            <person name="Wiegand S."/>
            <person name="Jogler M."/>
            <person name="Boedeker C."/>
            <person name="Pinto D."/>
            <person name="Vollmers J."/>
            <person name="Rivas-Marin E."/>
            <person name="Kohn T."/>
            <person name="Peeters S.H."/>
            <person name="Heuer A."/>
            <person name="Rast P."/>
            <person name="Oberbeckmann S."/>
            <person name="Bunk B."/>
            <person name="Jeske O."/>
            <person name="Meyerdierks A."/>
            <person name="Storesund J.E."/>
            <person name="Kallscheuer N."/>
            <person name="Luecker S."/>
            <person name="Lage O.M."/>
            <person name="Pohl T."/>
            <person name="Merkel B.J."/>
            <person name="Hornburger P."/>
            <person name="Mueller R.-W."/>
            <person name="Bruemmer F."/>
            <person name="Labrenz M."/>
            <person name="Spormann A.M."/>
            <person name="Op den Camp H."/>
            <person name="Overmann J."/>
            <person name="Amann R."/>
            <person name="Jetten M.S.M."/>
            <person name="Mascher T."/>
            <person name="Medema M.H."/>
            <person name="Devos D.P."/>
            <person name="Kaster A.-K."/>
            <person name="Ovreas L."/>
            <person name="Rohde M."/>
            <person name="Galperin M.Y."/>
            <person name="Jogler C."/>
        </authorList>
    </citation>
    <scope>NUCLEOTIDE SEQUENCE [LARGE SCALE GENOMIC DNA]</scope>
    <source>
        <strain evidence="3 4">Pla133</strain>
    </source>
</reference>
<feature type="compositionally biased region" description="Acidic residues" evidence="1">
    <location>
        <begin position="82"/>
        <end position="93"/>
    </location>
</feature>
<protein>
    <submittedName>
        <fullName evidence="3">Uncharacterized protein</fullName>
    </submittedName>
</protein>
<dbReference type="KEGG" id="pbap:Pla133_18490"/>
<evidence type="ECO:0000256" key="2">
    <source>
        <dbReference type="SAM" id="Phobius"/>
    </source>
</evidence>
<proteinExistence type="predicted"/>
<gene>
    <name evidence="3" type="ORF">Pla133_18490</name>
</gene>
<dbReference type="AlphaFoldDB" id="A0A518BIJ8"/>
<dbReference type="Proteomes" id="UP000316921">
    <property type="component" value="Chromosome"/>
</dbReference>
<keyword evidence="2" id="KW-1133">Transmembrane helix</keyword>
<keyword evidence="2" id="KW-0472">Membrane</keyword>